<accession>A0AAV2AHW2</accession>
<comment type="caution">
    <text evidence="7">The sequence shown here is derived from an EMBL/GenBank/DDBJ whole genome shotgun (WGS) entry which is preliminary data.</text>
</comment>
<evidence type="ECO:0000256" key="4">
    <source>
        <dbReference type="ARBA" id="ARBA00023163"/>
    </source>
</evidence>
<dbReference type="InterPro" id="IPR009072">
    <property type="entry name" value="Histone-fold"/>
</dbReference>
<keyword evidence="2" id="KW-0805">Transcription regulation</keyword>
<organism evidence="7 8">
    <name type="scientific">Larinioides sclopetarius</name>
    <dbReference type="NCBI Taxonomy" id="280406"/>
    <lineage>
        <taxon>Eukaryota</taxon>
        <taxon>Metazoa</taxon>
        <taxon>Ecdysozoa</taxon>
        <taxon>Arthropoda</taxon>
        <taxon>Chelicerata</taxon>
        <taxon>Arachnida</taxon>
        <taxon>Araneae</taxon>
        <taxon>Araneomorphae</taxon>
        <taxon>Entelegynae</taxon>
        <taxon>Araneoidea</taxon>
        <taxon>Araneidae</taxon>
        <taxon>Larinioides</taxon>
    </lineage>
</organism>
<keyword evidence="8" id="KW-1185">Reference proteome</keyword>
<dbReference type="GO" id="GO:0001228">
    <property type="term" value="F:DNA-binding transcription activator activity, RNA polymerase II-specific"/>
    <property type="evidence" value="ECO:0007669"/>
    <property type="project" value="TreeGrafter"/>
</dbReference>
<keyword evidence="5" id="KW-0539">Nucleus</keyword>
<evidence type="ECO:0000256" key="2">
    <source>
        <dbReference type="ARBA" id="ARBA00023015"/>
    </source>
</evidence>
<keyword evidence="4" id="KW-0804">Transcription</keyword>
<dbReference type="GO" id="GO:0046982">
    <property type="term" value="F:protein heterodimerization activity"/>
    <property type="evidence" value="ECO:0007669"/>
    <property type="project" value="InterPro"/>
</dbReference>
<dbReference type="PANTHER" id="PTHR10252">
    <property type="entry name" value="HISTONE-LIKE TRANSCRIPTION FACTOR CCAAT-RELATED"/>
    <property type="match status" value="1"/>
</dbReference>
<evidence type="ECO:0000313" key="7">
    <source>
        <dbReference type="EMBL" id="CAL1283451.1"/>
    </source>
</evidence>
<name>A0AAV2AHW2_9ARAC</name>
<dbReference type="Gene3D" id="1.10.20.10">
    <property type="entry name" value="Histone, subunit A"/>
    <property type="match status" value="2"/>
</dbReference>
<dbReference type="Proteomes" id="UP001497382">
    <property type="component" value="Unassembled WGS sequence"/>
</dbReference>
<dbReference type="EMBL" id="CAXIEN010000168">
    <property type="protein sequence ID" value="CAL1283451.1"/>
    <property type="molecule type" value="Genomic_DNA"/>
</dbReference>
<evidence type="ECO:0000313" key="8">
    <source>
        <dbReference type="Proteomes" id="UP001497382"/>
    </source>
</evidence>
<gene>
    <name evidence="7" type="ORF">LARSCL_LOCUS12609</name>
</gene>
<evidence type="ECO:0000256" key="3">
    <source>
        <dbReference type="ARBA" id="ARBA00023125"/>
    </source>
</evidence>
<keyword evidence="3" id="KW-0238">DNA-binding</keyword>
<dbReference type="InterPro" id="IPR050568">
    <property type="entry name" value="Transcr_DNA_Rep_Reg"/>
</dbReference>
<evidence type="ECO:0008006" key="9">
    <source>
        <dbReference type="Google" id="ProtNLM"/>
    </source>
</evidence>
<comment type="similarity">
    <text evidence="6">Belongs to the NFYC/HAP5 subunit family.</text>
</comment>
<dbReference type="PANTHER" id="PTHR10252:SF8">
    <property type="entry name" value="NUCLEAR TRANSCRIPTION FACTOR Y SUBUNIT GAMMA"/>
    <property type="match status" value="1"/>
</dbReference>
<sequence>MSQDNFSQSSNASHGTTNEAQQVLDVFWEREMDEIRNLGQNDFKSQELPLARIKKIMKLDEDVKRNDIAMAITKYDQFDFLIDIVPREELKPPKRTEENVRTATMHPDQVQYYFQLAQQHQAALQQQQTSGVSQQGQQTQIQQAQPQQIQLVPASAAVQQIATTQPLSVQNASPTFSVPNVLQVQAVSNEAAQQQAQVQVQQVQVQNNQQTSAQQVLQLQQPIANQVNQAGGGIQIVQQFLNSNGEIQQIPFQLNPSQLQLIRMQMQGQNTNQPIIIHAAPVQQNASQVQQTATQVSAENLWNGVNSNENQQYPQGTVFQQASQQLTQQQQAQAVYQIQQVAQASGQVATSGTPVFLTQTPGGGTATVQIQAVTADQHSSTDEEQQQSQ</sequence>
<evidence type="ECO:0000256" key="6">
    <source>
        <dbReference type="ARBA" id="ARBA00038129"/>
    </source>
</evidence>
<dbReference type="GO" id="GO:0016602">
    <property type="term" value="C:CCAAT-binding factor complex"/>
    <property type="evidence" value="ECO:0007669"/>
    <property type="project" value="TreeGrafter"/>
</dbReference>
<reference evidence="7 8" key="1">
    <citation type="submission" date="2024-04" db="EMBL/GenBank/DDBJ databases">
        <authorList>
            <person name="Rising A."/>
            <person name="Reimegard J."/>
            <person name="Sonavane S."/>
            <person name="Akerstrom W."/>
            <person name="Nylinder S."/>
            <person name="Hedman E."/>
            <person name="Kallberg Y."/>
        </authorList>
    </citation>
    <scope>NUCLEOTIDE SEQUENCE [LARGE SCALE GENOMIC DNA]</scope>
</reference>
<dbReference type="AlphaFoldDB" id="A0AAV2AHW2"/>
<comment type="subcellular location">
    <subcellularLocation>
        <location evidence="1">Nucleus</location>
    </subcellularLocation>
</comment>
<dbReference type="GO" id="GO:0000978">
    <property type="term" value="F:RNA polymerase II cis-regulatory region sequence-specific DNA binding"/>
    <property type="evidence" value="ECO:0007669"/>
    <property type="project" value="TreeGrafter"/>
</dbReference>
<proteinExistence type="inferred from homology"/>
<protein>
    <recommendedName>
        <fullName evidence="9">Nuclear transcription factor Y subunit gamma</fullName>
    </recommendedName>
</protein>
<evidence type="ECO:0000256" key="5">
    <source>
        <dbReference type="ARBA" id="ARBA00023242"/>
    </source>
</evidence>
<evidence type="ECO:0000256" key="1">
    <source>
        <dbReference type="ARBA" id="ARBA00004123"/>
    </source>
</evidence>
<dbReference type="SUPFAM" id="SSF47113">
    <property type="entry name" value="Histone-fold"/>
    <property type="match status" value="1"/>
</dbReference>